<dbReference type="Gene3D" id="3.30.1490.300">
    <property type="match status" value="1"/>
</dbReference>
<gene>
    <name evidence="2" type="ORF">FB472_2032</name>
</gene>
<dbReference type="SUPFAM" id="SSF53067">
    <property type="entry name" value="Actin-like ATPase domain"/>
    <property type="match status" value="2"/>
</dbReference>
<organism evidence="2 3">
    <name type="scientific">Rhodoglobus vestalii</name>
    <dbReference type="NCBI Taxonomy" id="193384"/>
    <lineage>
        <taxon>Bacteria</taxon>
        <taxon>Bacillati</taxon>
        <taxon>Actinomycetota</taxon>
        <taxon>Actinomycetes</taxon>
        <taxon>Micrococcales</taxon>
        <taxon>Microbacteriaceae</taxon>
        <taxon>Rhodoglobus</taxon>
    </lineage>
</organism>
<evidence type="ECO:0000259" key="1">
    <source>
        <dbReference type="SMART" id="SM00842"/>
    </source>
</evidence>
<dbReference type="CDD" id="cd24049">
    <property type="entry name" value="ASKHA_NBD_PilM"/>
    <property type="match status" value="1"/>
</dbReference>
<dbReference type="InterPro" id="IPR003494">
    <property type="entry name" value="SHS2_FtsA"/>
</dbReference>
<dbReference type="RefSeq" id="WP_141990748.1">
    <property type="nucleotide sequence ID" value="NZ_VFRA01000001.1"/>
</dbReference>
<dbReference type="OrthoDB" id="1926201at2"/>
<dbReference type="AlphaFoldDB" id="A0A8H2K5A6"/>
<evidence type="ECO:0000313" key="3">
    <source>
        <dbReference type="Proteomes" id="UP000316560"/>
    </source>
</evidence>
<accession>A0A8H2K5A6</accession>
<dbReference type="PANTHER" id="PTHR32432:SF3">
    <property type="entry name" value="ETHANOLAMINE UTILIZATION PROTEIN EUTJ"/>
    <property type="match status" value="1"/>
</dbReference>
<dbReference type="InterPro" id="IPR050696">
    <property type="entry name" value="FtsA/MreB"/>
</dbReference>
<sequence>MASTIVGVDIGATGIRGAEVSGPSNARPTLMRYAEVPLPAGAVIKGEVIAPELVATALKKLWSVGGFGSKQVVMGVGGSRVIARDVTVPKAPLKLIREMLPLHVQEVLPFPAKDAVLDFYPISDGEDNTVSGLLVAVLETTVAKNMTAARLSGLKPVNVDLNAFALSRVNFWNQTGNETVALVDVGASTTTVVVATAGVPSFVRIIPIGGDEVTNTLASKTAIDRDAAERVKRGLGLAAASTAEERLASAAIYEATGQLIVSIRDTLNYFATVQPSIIVSRLAISGGASRLRGFHDALAEYTRLPVATPNVLAALNLRKSAEKSIGSFGADASPIVAVGLALGGQA</sequence>
<dbReference type="Pfam" id="PF11104">
    <property type="entry name" value="PilM_2"/>
    <property type="match status" value="1"/>
</dbReference>
<dbReference type="NCBIfam" id="TIGR01175">
    <property type="entry name" value="pilM"/>
    <property type="match status" value="1"/>
</dbReference>
<dbReference type="PANTHER" id="PTHR32432">
    <property type="entry name" value="CELL DIVISION PROTEIN FTSA-RELATED"/>
    <property type="match status" value="1"/>
</dbReference>
<feature type="domain" description="SHS2" evidence="1">
    <location>
        <begin position="5"/>
        <end position="170"/>
    </location>
</feature>
<proteinExistence type="predicted"/>
<reference evidence="2 3" key="1">
    <citation type="submission" date="2019-06" db="EMBL/GenBank/DDBJ databases">
        <title>Sequencing the genomes of 1000 actinobacteria strains.</title>
        <authorList>
            <person name="Klenk H.-P."/>
        </authorList>
    </citation>
    <scope>NUCLEOTIDE SEQUENCE [LARGE SCALE GENOMIC DNA]</scope>
    <source>
        <strain evidence="2 3">DSM 21947</strain>
    </source>
</reference>
<dbReference type="Gene3D" id="3.30.420.40">
    <property type="match status" value="2"/>
</dbReference>
<dbReference type="InterPro" id="IPR043129">
    <property type="entry name" value="ATPase_NBD"/>
</dbReference>
<protein>
    <submittedName>
        <fullName evidence="2">Type IV pilus assembly protein PilM</fullName>
    </submittedName>
</protein>
<keyword evidence="3" id="KW-1185">Reference proteome</keyword>
<name>A0A8H2K5A6_9MICO</name>
<dbReference type="SMART" id="SM00842">
    <property type="entry name" value="FtsA"/>
    <property type="match status" value="1"/>
</dbReference>
<dbReference type="GO" id="GO:0051301">
    <property type="term" value="P:cell division"/>
    <property type="evidence" value="ECO:0007669"/>
    <property type="project" value="InterPro"/>
</dbReference>
<comment type="caution">
    <text evidence="2">The sequence shown here is derived from an EMBL/GenBank/DDBJ whole genome shotgun (WGS) entry which is preliminary data.</text>
</comment>
<evidence type="ECO:0000313" key="2">
    <source>
        <dbReference type="EMBL" id="TQO20400.1"/>
    </source>
</evidence>
<dbReference type="EMBL" id="VFRA01000001">
    <property type="protein sequence ID" value="TQO20400.1"/>
    <property type="molecule type" value="Genomic_DNA"/>
</dbReference>
<dbReference type="Proteomes" id="UP000316560">
    <property type="component" value="Unassembled WGS sequence"/>
</dbReference>
<dbReference type="PIRSF" id="PIRSF019169">
    <property type="entry name" value="PilM"/>
    <property type="match status" value="1"/>
</dbReference>
<dbReference type="InterPro" id="IPR005883">
    <property type="entry name" value="PilM"/>
</dbReference>